<dbReference type="PROSITE" id="PS50102">
    <property type="entry name" value="RRM"/>
    <property type="match status" value="1"/>
</dbReference>
<dbReference type="Gramene" id="TraesCS7B02G325700.1">
    <property type="protein sequence ID" value="TraesCS7B02G325700.1.cds1"/>
    <property type="gene ID" value="TraesCS7B02G325700"/>
</dbReference>
<dbReference type="SMR" id="A0A3B6SL40"/>
<sequence length="240" mass="25590">MQSGRAPLRHTNVSSRRAISTMDGITATSCRCSSVVFVGNIPYKASEMELWDVCEEIGPVASLRVAADKDTGRPRGFAFCEYFDDETARSACRNLHGHPLHGRALRVGIAAPEQQQGRRRVGDDDPNLPVGVEGATHAASQVSGTPSAAVTRYLAGMSRRQLRGLLDAVAMEPAESVERAKREFRGLATLIEQAGILLDMATASDAGAAGKRPGGAPPKVRKLDDGTAVGWTVPRVIVCR</sequence>
<dbReference type="Gramene" id="TraesROB_scaffold_037043_01G000200.1">
    <property type="protein sequence ID" value="TraesROB_scaffold_037043_01G000200.1"/>
    <property type="gene ID" value="TraesROB_scaffold_037043_01G000200"/>
</dbReference>
<gene>
    <name evidence="3" type="primary">LOC123162728</name>
</gene>
<feature type="domain" description="RRM" evidence="2">
    <location>
        <begin position="34"/>
        <end position="112"/>
    </location>
</feature>
<dbReference type="Gramene" id="TraesCS7B03G0871700.1">
    <property type="protein sequence ID" value="TraesCS7B03G0871700.1.CDS1"/>
    <property type="gene ID" value="TraesCS7B03G0871700"/>
</dbReference>
<dbReference type="InterPro" id="IPR000504">
    <property type="entry name" value="RRM_dom"/>
</dbReference>
<dbReference type="GO" id="GO:0003729">
    <property type="term" value="F:mRNA binding"/>
    <property type="evidence" value="ECO:0000318"/>
    <property type="project" value="GO_Central"/>
</dbReference>
<accession>A0A3B6SL40</accession>
<proteinExistence type="predicted"/>
<dbReference type="Gramene" id="TraesCAD_scaffold_069472_01G000100.1">
    <property type="protein sequence ID" value="TraesCAD_scaffold_069472_01G000100.1"/>
    <property type="gene ID" value="TraesCAD_scaffold_069472_01G000100"/>
</dbReference>
<dbReference type="InterPro" id="IPR012677">
    <property type="entry name" value="Nucleotide-bd_a/b_plait_sf"/>
</dbReference>
<dbReference type="GO" id="GO:0005847">
    <property type="term" value="C:mRNA cleavage and polyadenylation specificity factor complex"/>
    <property type="evidence" value="ECO:0000318"/>
    <property type="project" value="GO_Central"/>
</dbReference>
<dbReference type="SMART" id="SM00360">
    <property type="entry name" value="RRM"/>
    <property type="match status" value="1"/>
</dbReference>
<organism evidence="3">
    <name type="scientific">Triticum aestivum</name>
    <name type="common">Wheat</name>
    <dbReference type="NCBI Taxonomy" id="4565"/>
    <lineage>
        <taxon>Eukaryota</taxon>
        <taxon>Viridiplantae</taxon>
        <taxon>Streptophyta</taxon>
        <taxon>Embryophyta</taxon>
        <taxon>Tracheophyta</taxon>
        <taxon>Spermatophyta</taxon>
        <taxon>Magnoliopsida</taxon>
        <taxon>Liliopsida</taxon>
        <taxon>Poales</taxon>
        <taxon>Poaceae</taxon>
        <taxon>BOP clade</taxon>
        <taxon>Pooideae</taxon>
        <taxon>Triticodae</taxon>
        <taxon>Triticeae</taxon>
        <taxon>Triticinae</taxon>
        <taxon>Triticum</taxon>
    </lineage>
</organism>
<evidence type="ECO:0000256" key="1">
    <source>
        <dbReference type="PROSITE-ProRule" id="PRU00176"/>
    </source>
</evidence>
<keyword evidence="1" id="KW-0694">RNA-binding</keyword>
<reference evidence="3" key="2">
    <citation type="submission" date="2018-10" db="UniProtKB">
        <authorList>
            <consortium name="EnsemblPlants"/>
        </authorList>
    </citation>
    <scope>IDENTIFICATION</scope>
</reference>
<dbReference type="Gramene" id="TraesWEE_scaffold_080160_01G000100.1">
    <property type="protein sequence ID" value="TraesWEE_scaffold_080160_01G000100.1"/>
    <property type="gene ID" value="TraesWEE_scaffold_080160_01G000100"/>
</dbReference>
<evidence type="ECO:0000313" key="3">
    <source>
        <dbReference type="EnsemblPlants" id="TraesCS7B02G325700.1.cds1"/>
    </source>
</evidence>
<dbReference type="STRING" id="4565.A0A3B6SL40"/>
<reference evidence="3" key="1">
    <citation type="submission" date="2018-08" db="EMBL/GenBank/DDBJ databases">
        <authorList>
            <person name="Rossello M."/>
        </authorList>
    </citation>
    <scope>NUCLEOTIDE SEQUENCE [LARGE SCALE GENOMIC DNA]</scope>
    <source>
        <strain evidence="3">cv. Chinese Spring</strain>
    </source>
</reference>
<dbReference type="AlphaFoldDB" id="A0A3B6SL40"/>
<dbReference type="OrthoDB" id="272703at2759"/>
<dbReference type="PANTHER" id="PTHR45735:SF8">
    <property type="entry name" value="RRM DOMAIN-CONTAINING PROTEIN"/>
    <property type="match status" value="1"/>
</dbReference>
<dbReference type="InterPro" id="IPR035979">
    <property type="entry name" value="RBD_domain_sf"/>
</dbReference>
<evidence type="ECO:0000313" key="4">
    <source>
        <dbReference type="Proteomes" id="UP000019116"/>
    </source>
</evidence>
<dbReference type="Gramene" id="TraesRN7B0100881600.1">
    <property type="protein sequence ID" value="TraesRN7B0100881600.1"/>
    <property type="gene ID" value="TraesRN7B0100881600"/>
</dbReference>
<dbReference type="Gramene" id="TraesCLE_scaffold_014802_01G000100.1">
    <property type="protein sequence ID" value="TraesCLE_scaffold_014802_01G000100.1"/>
    <property type="gene ID" value="TraesCLE_scaffold_014802_01G000100"/>
</dbReference>
<dbReference type="SUPFAM" id="SSF54928">
    <property type="entry name" value="RNA-binding domain, RBD"/>
    <property type="match status" value="1"/>
</dbReference>
<dbReference type="Gene3D" id="3.30.70.330">
    <property type="match status" value="1"/>
</dbReference>
<evidence type="ECO:0000259" key="2">
    <source>
        <dbReference type="PROSITE" id="PS50102"/>
    </source>
</evidence>
<keyword evidence="4" id="KW-1185">Reference proteome</keyword>
<dbReference type="PANTHER" id="PTHR45735">
    <property type="entry name" value="CLEAVAGE STIMULATION FACTOR SUBUNIT 2"/>
    <property type="match status" value="1"/>
</dbReference>
<dbReference type="EnsemblPlants" id="TraesCS7B02G325700.1">
    <property type="protein sequence ID" value="TraesCS7B02G325700.1.cds1"/>
    <property type="gene ID" value="TraesCS7B02G325700"/>
</dbReference>
<dbReference type="RefSeq" id="XP_044436431.1">
    <property type="nucleotide sequence ID" value="XM_044580496.1"/>
</dbReference>
<protein>
    <recommendedName>
        <fullName evidence="2">RRM domain-containing protein</fullName>
    </recommendedName>
</protein>
<dbReference type="Proteomes" id="UP000019116">
    <property type="component" value="Chromosome 7B"/>
</dbReference>
<name>A0A3B6SL40_WHEAT</name>
<dbReference type="Pfam" id="PF00076">
    <property type="entry name" value="RRM_1"/>
    <property type="match status" value="1"/>
</dbReference>
<dbReference type="GeneID" id="123162728"/>
<dbReference type="CDD" id="cd12398">
    <property type="entry name" value="RRM_CSTF2_RNA15_like"/>
    <property type="match status" value="1"/>
</dbReference>